<feature type="compositionally biased region" description="Basic and acidic residues" evidence="1">
    <location>
        <begin position="567"/>
        <end position="577"/>
    </location>
</feature>
<evidence type="ECO:0000313" key="2">
    <source>
        <dbReference type="Proteomes" id="UP000694845"/>
    </source>
</evidence>
<feature type="compositionally biased region" description="Basic residues" evidence="1">
    <location>
        <begin position="286"/>
        <end position="299"/>
    </location>
</feature>
<feature type="compositionally biased region" description="Basic residues" evidence="1">
    <location>
        <begin position="196"/>
        <end position="209"/>
    </location>
</feature>
<feature type="compositionally biased region" description="Basic and acidic residues" evidence="1">
    <location>
        <begin position="229"/>
        <end position="239"/>
    </location>
</feature>
<feature type="region of interest" description="Disordered" evidence="1">
    <location>
        <begin position="494"/>
        <end position="591"/>
    </location>
</feature>
<dbReference type="Proteomes" id="UP000694845">
    <property type="component" value="Unplaced"/>
</dbReference>
<protein>
    <submittedName>
        <fullName evidence="3">Triadin-like</fullName>
    </submittedName>
</protein>
<evidence type="ECO:0000256" key="1">
    <source>
        <dbReference type="SAM" id="MobiDB-lite"/>
    </source>
</evidence>
<accession>A0A8B7ZJ33</accession>
<feature type="compositionally biased region" description="Low complexity" evidence="1">
    <location>
        <begin position="424"/>
        <end position="436"/>
    </location>
</feature>
<feature type="compositionally biased region" description="Basic residues" evidence="1">
    <location>
        <begin position="240"/>
        <end position="253"/>
    </location>
</feature>
<feature type="compositionally biased region" description="Basic residues" evidence="1">
    <location>
        <begin position="336"/>
        <end position="349"/>
    </location>
</feature>
<dbReference type="RefSeq" id="XP_022103296.1">
    <property type="nucleotide sequence ID" value="XM_022247604.1"/>
</dbReference>
<feature type="compositionally biased region" description="Polar residues" evidence="1">
    <location>
        <begin position="370"/>
        <end position="381"/>
    </location>
</feature>
<dbReference type="GeneID" id="110986024"/>
<feature type="compositionally biased region" description="Basic residues" evidence="1">
    <location>
        <begin position="139"/>
        <end position="164"/>
    </location>
</feature>
<feature type="compositionally biased region" description="Polar residues" evidence="1">
    <location>
        <begin position="520"/>
        <end position="531"/>
    </location>
</feature>
<feature type="compositionally biased region" description="Basic and acidic residues" evidence="1">
    <location>
        <begin position="300"/>
        <end position="310"/>
    </location>
</feature>
<dbReference type="OMA" id="ITNDRRD"/>
<gene>
    <name evidence="3" type="primary">LOC110986024</name>
</gene>
<proteinExistence type="predicted"/>
<name>A0A8B7ZJ33_ACAPL</name>
<evidence type="ECO:0000313" key="3">
    <source>
        <dbReference type="RefSeq" id="XP_022103296.1"/>
    </source>
</evidence>
<feature type="region of interest" description="Disordered" evidence="1">
    <location>
        <begin position="133"/>
        <end position="478"/>
    </location>
</feature>
<organism evidence="2 3">
    <name type="scientific">Acanthaster planci</name>
    <name type="common">Crown-of-thorns starfish</name>
    <dbReference type="NCBI Taxonomy" id="133434"/>
    <lineage>
        <taxon>Eukaryota</taxon>
        <taxon>Metazoa</taxon>
        <taxon>Echinodermata</taxon>
        <taxon>Eleutherozoa</taxon>
        <taxon>Asterozoa</taxon>
        <taxon>Asteroidea</taxon>
        <taxon>Valvatacea</taxon>
        <taxon>Valvatida</taxon>
        <taxon>Acanthasteridae</taxon>
        <taxon>Acanthaster</taxon>
    </lineage>
</organism>
<feature type="compositionally biased region" description="Polar residues" evidence="1">
    <location>
        <begin position="219"/>
        <end position="228"/>
    </location>
</feature>
<feature type="compositionally biased region" description="Polar residues" evidence="1">
    <location>
        <begin position="466"/>
        <end position="478"/>
    </location>
</feature>
<reference evidence="3" key="1">
    <citation type="submission" date="2025-08" db="UniProtKB">
        <authorList>
            <consortium name="RefSeq"/>
        </authorList>
    </citation>
    <scope>IDENTIFICATION</scope>
</reference>
<dbReference type="AlphaFoldDB" id="A0A8B7ZJ33"/>
<feature type="compositionally biased region" description="Basic and acidic residues" evidence="1">
    <location>
        <begin position="274"/>
        <end position="285"/>
    </location>
</feature>
<feature type="compositionally biased region" description="Basic and acidic residues" evidence="1">
    <location>
        <begin position="254"/>
        <end position="266"/>
    </location>
</feature>
<sequence length="591" mass="65061">MPHDETKKGQDACDLDQQAADIDVLLATITSEQISNATEAVIFSPHIKAEDIKISNTASVGTAKLATIILNGPKKSSSNLVCPAASEISTQTCEISIQTDNIEKENGKLSRHQSALSRIKTAVKSAFLGKTDKQDTVKKAKGKDKSVKKKKKSRGKKKQKKVKKASGEDRDARASSESKTNLDDGRKPVEETKKSIKEKKKQKKQKKVKKDSGKGRDAQASSESQTNLDDGRKPAEETKKSRKEKKKQKKQEKVKKDSGKDRDAKASSESQTKLNKDWKPGEEMKKSRKEKKKQKRQEKVKKDTEKDKDAQALSKSQTNSEESKKPAIDMKNSRTDKKKQKKQVKVKRASGKDKNAQASSKTKTNDETLKASTYSFPQQKPDSPARAAMKSHHQDSSHSGDSVPAETKNPFLDPTTVTNQPTKSCESSTLKSNSSSRLKPEHMTFKAPQDVASSPSVKPKIAKASTMESKNTDTVNLGNISSIGRAKTIPYSTGKITPELTSGLPVAKTPHSNPLDHSDNQNTGPCSSDESQCTRKDLTRRNTPSKIPTLGTKMKDGSPCSRFRKSQRQEHMEKSFKDSNSSNGGFQQPIK</sequence>
<feature type="compositionally biased region" description="Basic and acidic residues" evidence="1">
    <location>
        <begin position="321"/>
        <end position="335"/>
    </location>
</feature>
<feature type="compositionally biased region" description="Polar residues" evidence="1">
    <location>
        <begin position="578"/>
        <end position="591"/>
    </location>
</feature>
<feature type="compositionally biased region" description="Basic and acidic residues" evidence="1">
    <location>
        <begin position="165"/>
        <end position="195"/>
    </location>
</feature>
<keyword evidence="2" id="KW-1185">Reference proteome</keyword>
<dbReference type="KEGG" id="aplc:110986024"/>